<reference evidence="1 2" key="1">
    <citation type="journal article" date="2014" name="Am. J. Bot.">
        <title>Genome assembly and annotation for red clover (Trifolium pratense; Fabaceae).</title>
        <authorList>
            <person name="Istvanek J."/>
            <person name="Jaros M."/>
            <person name="Krenek A."/>
            <person name="Repkova J."/>
        </authorList>
    </citation>
    <scope>NUCLEOTIDE SEQUENCE [LARGE SCALE GENOMIC DNA]</scope>
    <source>
        <strain evidence="2">cv. Tatra</strain>
        <tissue evidence="1">Young leaves</tissue>
    </source>
</reference>
<organism evidence="1 2">
    <name type="scientific">Trifolium pratense</name>
    <name type="common">Red clover</name>
    <dbReference type="NCBI Taxonomy" id="57577"/>
    <lineage>
        <taxon>Eukaryota</taxon>
        <taxon>Viridiplantae</taxon>
        <taxon>Streptophyta</taxon>
        <taxon>Embryophyta</taxon>
        <taxon>Tracheophyta</taxon>
        <taxon>Spermatophyta</taxon>
        <taxon>Magnoliopsida</taxon>
        <taxon>eudicotyledons</taxon>
        <taxon>Gunneridae</taxon>
        <taxon>Pentapetalae</taxon>
        <taxon>rosids</taxon>
        <taxon>fabids</taxon>
        <taxon>Fabales</taxon>
        <taxon>Fabaceae</taxon>
        <taxon>Papilionoideae</taxon>
        <taxon>50 kb inversion clade</taxon>
        <taxon>NPAAA clade</taxon>
        <taxon>Hologalegina</taxon>
        <taxon>IRL clade</taxon>
        <taxon>Trifolieae</taxon>
        <taxon>Trifolium</taxon>
    </lineage>
</organism>
<dbReference type="PANTHER" id="PTHR33103:SF27">
    <property type="entry name" value="OS04G0594700 PROTEIN"/>
    <property type="match status" value="1"/>
</dbReference>
<dbReference type="AlphaFoldDB" id="A0A2K3LJC1"/>
<reference evidence="1 2" key="2">
    <citation type="journal article" date="2017" name="Front. Plant Sci.">
        <title>Gene Classification and Mining of Molecular Markers Useful in Red Clover (Trifolium pratense) Breeding.</title>
        <authorList>
            <person name="Istvanek J."/>
            <person name="Dluhosova J."/>
            <person name="Dluhos P."/>
            <person name="Patkova L."/>
            <person name="Nedelnik J."/>
            <person name="Repkova J."/>
        </authorList>
    </citation>
    <scope>NUCLEOTIDE SEQUENCE [LARGE SCALE GENOMIC DNA]</scope>
    <source>
        <strain evidence="2">cv. Tatra</strain>
        <tissue evidence="1">Young leaves</tissue>
    </source>
</reference>
<dbReference type="STRING" id="57577.A0A2K3LJC1"/>
<name>A0A2K3LJC1_TRIPR</name>
<evidence type="ECO:0000313" key="1">
    <source>
        <dbReference type="EMBL" id="PNX78638.1"/>
    </source>
</evidence>
<dbReference type="Pfam" id="PF05056">
    <property type="entry name" value="DUF674"/>
    <property type="match status" value="2"/>
</dbReference>
<dbReference type="PANTHER" id="PTHR33103">
    <property type="entry name" value="OS01G0153900 PROTEIN"/>
    <property type="match status" value="1"/>
</dbReference>
<dbReference type="InterPro" id="IPR007750">
    <property type="entry name" value="DUF674"/>
</dbReference>
<protein>
    <recommendedName>
        <fullName evidence="3">DUF674 family protein</fullName>
    </recommendedName>
</protein>
<accession>A0A2K3LJC1</accession>
<comment type="caution">
    <text evidence="1">The sequence shown here is derived from an EMBL/GenBank/DDBJ whole genome shotgun (WGS) entry which is preliminary data.</text>
</comment>
<evidence type="ECO:0008006" key="3">
    <source>
        <dbReference type="Google" id="ProtNLM"/>
    </source>
</evidence>
<dbReference type="EMBL" id="ASHM01034472">
    <property type="protein sequence ID" value="PNX78638.1"/>
    <property type="molecule type" value="Genomic_DNA"/>
</dbReference>
<dbReference type="Proteomes" id="UP000236291">
    <property type="component" value="Unassembled WGS sequence"/>
</dbReference>
<proteinExistence type="predicted"/>
<evidence type="ECO:0000313" key="2">
    <source>
        <dbReference type="Proteomes" id="UP000236291"/>
    </source>
</evidence>
<gene>
    <name evidence="1" type="ORF">L195_g034616</name>
</gene>
<sequence>MAANYTQSIEFNEPVNKVWLRFIVDKERNKVLFAEAGKDFVDALFSFLTLPLGTISRIVAQRSNVEAVTVGSLSSLYQSVENLDPQFLQTHACKDMLLKPRNSMEAYCQKLKLNIDNTERLRYFMCENLICRRQKTGLLSTFSNQNCSCGNVMDKVVIPDCLIRENGFVQENASFIICDDLHVMPNVIGTSVHLLRNLGVDSIQDIQEKTMHIRRKEVIDLLKLSMLSKTPLTDFMFRINNQFIHNLNPRSQSEVGDVSTYKSRQMIVKVLVRKSTREVLYAEVEEDFVDLLLSFLTFPLGGVLHMLEGLSSVSSIDNLYNSMIELSSERHFMSPDLKKKLIKPLCATQFELRNQILPIAASCLPTFYYHASCWGGPAMFMVTDNLVVTPMSSVSALSYLNRSNVPLFDLKEKVIKIGVMECLSILKASLTSTSALTNGLSQFIRTNRGALANI</sequence>